<evidence type="ECO:0000256" key="5">
    <source>
        <dbReference type="ARBA" id="ARBA00022898"/>
    </source>
</evidence>
<keyword evidence="7" id="KW-0175">Coiled coil</keyword>
<dbReference type="Gene3D" id="3.40.640.10">
    <property type="entry name" value="Type I PLP-dependent aspartate aminotransferase-like (Major domain)"/>
    <property type="match status" value="1"/>
</dbReference>
<keyword evidence="4 8" id="KW-0808">Transferase</keyword>
<dbReference type="FunFam" id="3.40.640.10:FF:000013">
    <property type="entry name" value="4-aminobutyrate aminotransferase"/>
    <property type="match status" value="1"/>
</dbReference>
<dbReference type="eggNOG" id="COG0160">
    <property type="taxonomic scope" value="Bacteria"/>
</dbReference>
<evidence type="ECO:0000256" key="3">
    <source>
        <dbReference type="ARBA" id="ARBA00022576"/>
    </source>
</evidence>
<dbReference type="InterPro" id="IPR005814">
    <property type="entry name" value="Aminotrans_3"/>
</dbReference>
<dbReference type="PANTHER" id="PTHR11986">
    <property type="entry name" value="AMINOTRANSFERASE CLASS III"/>
    <property type="match status" value="1"/>
</dbReference>
<dbReference type="PROSITE" id="PS00600">
    <property type="entry name" value="AA_TRANSFER_CLASS_3"/>
    <property type="match status" value="1"/>
</dbReference>
<dbReference type="HOGENOM" id="CLU_016922_10_0_7"/>
<dbReference type="Proteomes" id="UP000008387">
    <property type="component" value="Chromosome"/>
</dbReference>
<evidence type="ECO:0000256" key="2">
    <source>
        <dbReference type="ARBA" id="ARBA00008954"/>
    </source>
</evidence>
<dbReference type="GO" id="GO:0042802">
    <property type="term" value="F:identical protein binding"/>
    <property type="evidence" value="ECO:0007669"/>
    <property type="project" value="TreeGrafter"/>
</dbReference>
<evidence type="ECO:0000256" key="4">
    <source>
        <dbReference type="ARBA" id="ARBA00022679"/>
    </source>
</evidence>
<gene>
    <name evidence="8" type="ordered locus">HBZC1_12340</name>
</gene>
<evidence type="ECO:0000256" key="7">
    <source>
        <dbReference type="SAM" id="Coils"/>
    </source>
</evidence>
<dbReference type="Pfam" id="PF00202">
    <property type="entry name" value="Aminotran_3"/>
    <property type="match status" value="1"/>
</dbReference>
<evidence type="ECO:0000313" key="8">
    <source>
        <dbReference type="EMBL" id="CCB80220.1"/>
    </source>
</evidence>
<name>F8KTQ0_HELBC</name>
<evidence type="ECO:0000256" key="1">
    <source>
        <dbReference type="ARBA" id="ARBA00001933"/>
    </source>
</evidence>
<keyword evidence="5 6" id="KW-0663">Pyridoxal phosphate</keyword>
<dbReference type="Gene3D" id="3.90.1150.10">
    <property type="entry name" value="Aspartate Aminotransferase, domain 1"/>
    <property type="match status" value="1"/>
</dbReference>
<keyword evidence="3 8" id="KW-0032">Aminotransferase</keyword>
<reference evidence="8 9" key="1">
    <citation type="journal article" date="2011" name="J. Bacteriol.">
        <title>Genome sequence of Helicobacter bizzozeronii strain CIII-1, an isolate from human gastric mucosa.</title>
        <authorList>
            <person name="Schott T."/>
            <person name="Rossi M."/>
            <person name="Hanninen M.L."/>
        </authorList>
    </citation>
    <scope>NUCLEOTIDE SEQUENCE [LARGE SCALE GENOMIC DNA]</scope>
    <source>
        <strain evidence="8 9">CIII-1</strain>
    </source>
</reference>
<evidence type="ECO:0000256" key="6">
    <source>
        <dbReference type="RuleBase" id="RU003560"/>
    </source>
</evidence>
<dbReference type="STRING" id="1002804.HBZC1_12340"/>
<dbReference type="InterPro" id="IPR004632">
    <property type="entry name" value="4NH2But_aminotransferase_bac"/>
</dbReference>
<keyword evidence="9" id="KW-1185">Reference proteome</keyword>
<dbReference type="CDD" id="cd00610">
    <property type="entry name" value="OAT_like"/>
    <property type="match status" value="1"/>
</dbReference>
<dbReference type="KEGG" id="hbi:HBZC1_12340"/>
<dbReference type="InterPro" id="IPR015421">
    <property type="entry name" value="PyrdxlP-dep_Trfase_major"/>
</dbReference>
<dbReference type="GO" id="GO:0030170">
    <property type="term" value="F:pyridoxal phosphate binding"/>
    <property type="evidence" value="ECO:0007669"/>
    <property type="project" value="InterPro"/>
</dbReference>
<protein>
    <submittedName>
        <fullName evidence="8">Gamma-aminobutyrate:alpha-ketoglutarate aminotransferase</fullName>
        <ecNumber evidence="8">2.6.1.19</ecNumber>
    </submittedName>
</protein>
<evidence type="ECO:0000313" key="9">
    <source>
        <dbReference type="Proteomes" id="UP000008387"/>
    </source>
</evidence>
<sequence>MFSLFWDIIIQEKPIKAGVFGGLGICLVSCYTIQLENKTKGSIMGDLLSRRLQATPKGIGIVCDWFVQEAQNATLKSTDGREFIDFAGGIAVLNVGHRHPRVIEAVKKQLEHFTHSAYQVSPYESYVALAEKINALAPIEGAKKTCFFTTGGEATENAIKIAKAHTKRYGVIAFGGSFHGRTSMAVSMTGKVVPYKAELGVGNPGVYHAYYPSALHGVSVADSMKSLEHICKSSISPLDVAAIIFEPVQGEGGFNPAPVEFVTELREFCNTHGIVLIADEVQTGFARTGKTFAMEHFKVSPDLICMAKSLGGGLPLSGIVGKAEIMDAPSPGGLGGTYAGSPLATAAALEVLEIIKEEKLNERAQNLGAQLTQKLQTLQQEIKEIAQVRGLGSMVAMELFKEGKPSPDLAKGVQKEAMDQGLLLLTCRGLWECDSLPLSAHHPPRAI</sequence>
<dbReference type="GO" id="GO:0009448">
    <property type="term" value="P:gamma-aminobutyric acid metabolic process"/>
    <property type="evidence" value="ECO:0007669"/>
    <property type="project" value="InterPro"/>
</dbReference>
<comment type="cofactor">
    <cofactor evidence="1">
        <name>pyridoxal 5'-phosphate</name>
        <dbReference type="ChEBI" id="CHEBI:597326"/>
    </cofactor>
</comment>
<dbReference type="InterPro" id="IPR015424">
    <property type="entry name" value="PyrdxlP-dep_Trfase"/>
</dbReference>
<dbReference type="PANTHER" id="PTHR11986:SF58">
    <property type="entry name" value="LEUCINE_METHIONINE RACEMASE"/>
    <property type="match status" value="1"/>
</dbReference>
<dbReference type="InterPro" id="IPR015422">
    <property type="entry name" value="PyrdxlP-dep_Trfase_small"/>
</dbReference>
<dbReference type="InterPro" id="IPR050103">
    <property type="entry name" value="Class-III_PLP-dep_AT"/>
</dbReference>
<feature type="coiled-coil region" evidence="7">
    <location>
        <begin position="361"/>
        <end position="388"/>
    </location>
</feature>
<comment type="similarity">
    <text evidence="2 6">Belongs to the class-III pyridoxal-phosphate-dependent aminotransferase family.</text>
</comment>
<dbReference type="InterPro" id="IPR049704">
    <property type="entry name" value="Aminotrans_3_PPA_site"/>
</dbReference>
<dbReference type="GO" id="GO:0034386">
    <property type="term" value="F:4-aminobutyrate:2-oxoglutarate transaminase activity"/>
    <property type="evidence" value="ECO:0007669"/>
    <property type="project" value="UniProtKB-EC"/>
</dbReference>
<dbReference type="SUPFAM" id="SSF53383">
    <property type="entry name" value="PLP-dependent transferases"/>
    <property type="match status" value="1"/>
</dbReference>
<dbReference type="NCBIfam" id="TIGR00700">
    <property type="entry name" value="GABAtrnsam"/>
    <property type="match status" value="1"/>
</dbReference>
<dbReference type="EMBL" id="FR871757">
    <property type="protein sequence ID" value="CCB80220.1"/>
    <property type="molecule type" value="Genomic_DNA"/>
</dbReference>
<dbReference type="EC" id="2.6.1.19" evidence="8"/>
<dbReference type="AlphaFoldDB" id="F8KTQ0"/>
<proteinExistence type="inferred from homology"/>
<accession>F8KTQ0</accession>
<organism evidence="8 9">
    <name type="scientific">Helicobacter bizzozeronii (strain CIII-1)</name>
    <dbReference type="NCBI Taxonomy" id="1002804"/>
    <lineage>
        <taxon>Bacteria</taxon>
        <taxon>Pseudomonadati</taxon>
        <taxon>Campylobacterota</taxon>
        <taxon>Epsilonproteobacteria</taxon>
        <taxon>Campylobacterales</taxon>
        <taxon>Helicobacteraceae</taxon>
        <taxon>Helicobacter</taxon>
    </lineage>
</organism>